<evidence type="ECO:0000259" key="10">
    <source>
        <dbReference type="PROSITE" id="PS00631"/>
    </source>
</evidence>
<feature type="compositionally biased region" description="Low complexity" evidence="9">
    <location>
        <begin position="836"/>
        <end position="850"/>
    </location>
</feature>
<dbReference type="AlphaFoldDB" id="A0A388K0Y0"/>
<dbReference type="NCBIfam" id="NF002076">
    <property type="entry name" value="PRK00913.2-3"/>
    <property type="match status" value="1"/>
</dbReference>
<dbReference type="GO" id="GO:0006508">
    <property type="term" value="P:proteolysis"/>
    <property type="evidence" value="ECO:0007669"/>
    <property type="project" value="UniProtKB-KW"/>
</dbReference>
<dbReference type="Proteomes" id="UP000265515">
    <property type="component" value="Unassembled WGS sequence"/>
</dbReference>
<organism evidence="11 12">
    <name type="scientific">Chara braunii</name>
    <name type="common">Braun's stonewort</name>
    <dbReference type="NCBI Taxonomy" id="69332"/>
    <lineage>
        <taxon>Eukaryota</taxon>
        <taxon>Viridiplantae</taxon>
        <taxon>Streptophyta</taxon>
        <taxon>Charophyceae</taxon>
        <taxon>Charales</taxon>
        <taxon>Characeae</taxon>
        <taxon>Chara</taxon>
    </lineage>
</organism>
<dbReference type="Gene3D" id="3.40.630.10">
    <property type="entry name" value="Zn peptidases"/>
    <property type="match status" value="1"/>
</dbReference>
<dbReference type="GO" id="GO:0030145">
    <property type="term" value="F:manganese ion binding"/>
    <property type="evidence" value="ECO:0007669"/>
    <property type="project" value="InterPro"/>
</dbReference>
<accession>A0A388K0Y0</accession>
<dbReference type="OrthoDB" id="2017693at2759"/>
<feature type="compositionally biased region" description="Basic residues" evidence="9">
    <location>
        <begin position="114"/>
        <end position="125"/>
    </location>
</feature>
<dbReference type="InterPro" id="IPR011322">
    <property type="entry name" value="N-reg_PII-like_a/b"/>
</dbReference>
<feature type="domain" description="Cytosol aminopeptidase" evidence="10">
    <location>
        <begin position="562"/>
        <end position="569"/>
    </location>
</feature>
<dbReference type="PRINTS" id="PR00481">
    <property type="entry name" value="LAMNOPPTDASE"/>
</dbReference>
<evidence type="ECO:0000256" key="8">
    <source>
        <dbReference type="ARBA" id="ARBA00022801"/>
    </source>
</evidence>
<sequence length="1010" mass="106818">MGSFSAAAAESVALLQAGTRGGQLVVGLTAKGGINASDVSWLWAATAWGLPHRNSSRSARGRQRSILPSTKCWTNLFVGGKGKAKDRVVFAAVCGCCAFLSTLSSSSELGGRPRLPRQQHRRPSFSRRAGSCTKVVRCVWAAMDATTPSSSSSTTVELKSQPCDVSSETETETETLGLTKPSTPLIPTIRFSVSSTPVATWAGDVLALLVWEETMTKDKTSGKFLDAELANMDDITVGLLGEIVAEGDFKGKTKQSIFTRLVKGSTGLSCKRIGLVGLGKRKSDEELENDSALWRGAGAVLASVAKGCTAHSAAVQLLLGSGEGCLAGLSSSKARGLAAKGLSSGVILACFEDTRFKKSDSKKLTLESVEVLGFEPGAEVDAAFQMAVKVCDGVMLTRQLVNAPANVLTPGALADVAVGIATKHADVLSATILEKSDCEKLGMGAFLGVAAASTLPPKFIHLKYSPPSGKSKKRLAMIGKGLTFDSGGYNLKPRGSSIDVMKFDMGGAGAVLGAAEVIGSVKPEGVEVHFIAAACENMVSGWAMRPGDILTASNGKTIEVNNTDAEGRLTLADGLVYACKLEVDAIVDVATLTGACKVALGTDICGMFTTSDIMAEELRQAARLAGEKLWRLPMEEGYRESIKSSVADMLNSGGRHGGAIIAALFLKEFVKEGIPWAHLDIAGPAWNGKKSLSTGFGVCTLVEWVSAHSRLHMPRCMPRTRGMNLVCIWGQIHPVPKIITVRYIQESGSVSTPSVALCARGSSSREVVPTQDHNRLGSAHFPHSRGVGIGIAIQSRSQSDGKHLAGKEQTAARRDTKASSLSSLGSGKGYSRDNKGSSSSWGASSFVWASGEGGRDKVGEGERERGGEREREREAEGGEGGGSDLERKREEVEMGDLGTTGFNVVYVTVPNKEVGEKLARGLVEKRLAACVNILPGVESFYTWEGKMEKESELLLIIKTRVGLFEDVEKYVVLNHPYDVPELIALPIVQGSAKYVRWLGESTQDPAGKRA</sequence>
<dbReference type="GO" id="GO:0005737">
    <property type="term" value="C:cytoplasm"/>
    <property type="evidence" value="ECO:0007669"/>
    <property type="project" value="InterPro"/>
</dbReference>
<feature type="region of interest" description="Disordered" evidence="9">
    <location>
        <begin position="795"/>
        <end position="888"/>
    </location>
</feature>
<dbReference type="GO" id="GO:0010038">
    <property type="term" value="P:response to metal ion"/>
    <property type="evidence" value="ECO:0007669"/>
    <property type="project" value="InterPro"/>
</dbReference>
<dbReference type="GO" id="GO:0070006">
    <property type="term" value="F:metalloaminopeptidase activity"/>
    <property type="evidence" value="ECO:0007669"/>
    <property type="project" value="InterPro"/>
</dbReference>
<dbReference type="CDD" id="cd00433">
    <property type="entry name" value="Peptidase_M17"/>
    <property type="match status" value="1"/>
</dbReference>
<dbReference type="InterPro" id="IPR011356">
    <property type="entry name" value="Leucine_aapep/pepB"/>
</dbReference>
<keyword evidence="12" id="KW-1185">Reference proteome</keyword>
<dbReference type="InterPro" id="IPR043472">
    <property type="entry name" value="Macro_dom-like"/>
</dbReference>
<evidence type="ECO:0000256" key="7">
    <source>
        <dbReference type="ARBA" id="ARBA00022670"/>
    </source>
</evidence>
<evidence type="ECO:0000256" key="9">
    <source>
        <dbReference type="SAM" id="MobiDB-lite"/>
    </source>
</evidence>
<dbReference type="InterPro" id="IPR008283">
    <property type="entry name" value="Peptidase_M17_N"/>
</dbReference>
<dbReference type="Gramene" id="GBG63721">
    <property type="protein sequence ID" value="GBG63721"/>
    <property type="gene ID" value="CBR_g39263"/>
</dbReference>
<comment type="subunit">
    <text evidence="5">Homohexamer (dimer of homotrimers).</text>
</comment>
<dbReference type="Pfam" id="PF02789">
    <property type="entry name" value="Peptidase_M17_N"/>
    <property type="match status" value="1"/>
</dbReference>
<dbReference type="SUPFAM" id="SSF54913">
    <property type="entry name" value="GlnB-like"/>
    <property type="match status" value="1"/>
</dbReference>
<feature type="region of interest" description="Disordered" evidence="9">
    <location>
        <begin position="147"/>
        <end position="175"/>
    </location>
</feature>
<comment type="catalytic activity">
    <reaction evidence="1">
        <text>Release of an N-terminal amino acid, Xaa-|-Yaa-, in which Xaa is preferably Leu, but may be other amino acids including Pro although not Arg or Lys, and Yaa may be Pro. Amino acid amides and methyl esters are also readily hydrolyzed, but rates on arylamides are exceedingly low.</text>
        <dbReference type="EC" id="3.4.11.1"/>
    </reaction>
</comment>
<protein>
    <recommendedName>
        <fullName evidence="10">Cytosol aminopeptidase domain-containing protein</fullName>
    </recommendedName>
</protein>
<dbReference type="STRING" id="69332.A0A388K0Y0"/>
<evidence type="ECO:0000313" key="11">
    <source>
        <dbReference type="EMBL" id="GBG63721.1"/>
    </source>
</evidence>
<comment type="caution">
    <text evidence="11">The sequence shown here is derived from an EMBL/GenBank/DDBJ whole genome shotgun (WGS) entry which is preliminary data.</text>
</comment>
<evidence type="ECO:0000313" key="12">
    <source>
        <dbReference type="Proteomes" id="UP000265515"/>
    </source>
</evidence>
<dbReference type="SUPFAM" id="SSF53187">
    <property type="entry name" value="Zn-dependent exopeptidases"/>
    <property type="match status" value="1"/>
</dbReference>
<keyword evidence="8" id="KW-0378">Hydrolase</keyword>
<dbReference type="InterPro" id="IPR004323">
    <property type="entry name" value="Ion_tolerance_CutA"/>
</dbReference>
<comment type="catalytic activity">
    <reaction evidence="2">
        <text>Release of N-terminal proline from a peptide.</text>
        <dbReference type="EC" id="3.4.11.5"/>
    </reaction>
</comment>
<dbReference type="EMBL" id="BFEA01000042">
    <property type="protein sequence ID" value="GBG63721.1"/>
    <property type="molecule type" value="Genomic_DNA"/>
</dbReference>
<evidence type="ECO:0000256" key="6">
    <source>
        <dbReference type="ARBA" id="ARBA00022438"/>
    </source>
</evidence>
<proteinExistence type="inferred from homology"/>
<dbReference type="Pfam" id="PF00883">
    <property type="entry name" value="Peptidase_M17"/>
    <property type="match status" value="1"/>
</dbReference>
<dbReference type="PANTHER" id="PTHR11963">
    <property type="entry name" value="LEUCINE AMINOPEPTIDASE-RELATED"/>
    <property type="match status" value="1"/>
</dbReference>
<feature type="compositionally biased region" description="Basic and acidic residues" evidence="9">
    <location>
        <begin position="853"/>
        <end position="876"/>
    </location>
</feature>
<evidence type="ECO:0000256" key="2">
    <source>
        <dbReference type="ARBA" id="ARBA00001585"/>
    </source>
</evidence>
<dbReference type="Gene3D" id="3.30.70.120">
    <property type="match status" value="1"/>
</dbReference>
<evidence type="ECO:0000256" key="4">
    <source>
        <dbReference type="ARBA" id="ARBA00010169"/>
    </source>
</evidence>
<name>A0A388K0Y0_CHABU</name>
<keyword evidence="6" id="KW-0031">Aminopeptidase</keyword>
<evidence type="ECO:0000256" key="3">
    <source>
        <dbReference type="ARBA" id="ARBA00009528"/>
    </source>
</evidence>
<evidence type="ECO:0000256" key="1">
    <source>
        <dbReference type="ARBA" id="ARBA00000135"/>
    </source>
</evidence>
<reference evidence="11 12" key="1">
    <citation type="journal article" date="2018" name="Cell">
        <title>The Chara Genome: Secondary Complexity and Implications for Plant Terrestrialization.</title>
        <authorList>
            <person name="Nishiyama T."/>
            <person name="Sakayama H."/>
            <person name="Vries J.D."/>
            <person name="Buschmann H."/>
            <person name="Saint-Marcoux D."/>
            <person name="Ullrich K.K."/>
            <person name="Haas F.B."/>
            <person name="Vanderstraeten L."/>
            <person name="Becker D."/>
            <person name="Lang D."/>
            <person name="Vosolsobe S."/>
            <person name="Rombauts S."/>
            <person name="Wilhelmsson P.K.I."/>
            <person name="Janitza P."/>
            <person name="Kern R."/>
            <person name="Heyl A."/>
            <person name="Rumpler F."/>
            <person name="Villalobos L.I.A.C."/>
            <person name="Clay J.M."/>
            <person name="Skokan R."/>
            <person name="Toyoda A."/>
            <person name="Suzuki Y."/>
            <person name="Kagoshima H."/>
            <person name="Schijlen E."/>
            <person name="Tajeshwar N."/>
            <person name="Catarino B."/>
            <person name="Hetherington A.J."/>
            <person name="Saltykova A."/>
            <person name="Bonnot C."/>
            <person name="Breuninger H."/>
            <person name="Symeonidi A."/>
            <person name="Radhakrishnan G.V."/>
            <person name="Van Nieuwerburgh F."/>
            <person name="Deforce D."/>
            <person name="Chang C."/>
            <person name="Karol K.G."/>
            <person name="Hedrich R."/>
            <person name="Ulvskov P."/>
            <person name="Glockner G."/>
            <person name="Delwiche C.F."/>
            <person name="Petrasek J."/>
            <person name="Van de Peer Y."/>
            <person name="Friml J."/>
            <person name="Beilby M."/>
            <person name="Dolan L."/>
            <person name="Kohara Y."/>
            <person name="Sugano S."/>
            <person name="Fujiyama A."/>
            <person name="Delaux P.-M."/>
            <person name="Quint M."/>
            <person name="TheiBen G."/>
            <person name="Hagemann M."/>
            <person name="Harholt J."/>
            <person name="Dunand C."/>
            <person name="Zachgo S."/>
            <person name="Langdale J."/>
            <person name="Maumus F."/>
            <person name="Straeten D.V.D."/>
            <person name="Gould S.B."/>
            <person name="Rensing S.A."/>
        </authorList>
    </citation>
    <scope>NUCLEOTIDE SEQUENCE [LARGE SCALE GENOMIC DNA]</scope>
    <source>
        <strain evidence="11 12">S276</strain>
    </source>
</reference>
<evidence type="ECO:0000256" key="5">
    <source>
        <dbReference type="ARBA" id="ARBA00011867"/>
    </source>
</evidence>
<dbReference type="HAMAP" id="MF_00181">
    <property type="entry name" value="Cytosol_peptidase_M17"/>
    <property type="match status" value="1"/>
</dbReference>
<dbReference type="InterPro" id="IPR000819">
    <property type="entry name" value="Peptidase_M17_C"/>
</dbReference>
<dbReference type="SUPFAM" id="SSF52949">
    <property type="entry name" value="Macro domain-like"/>
    <property type="match status" value="1"/>
</dbReference>
<dbReference type="InterPro" id="IPR023042">
    <property type="entry name" value="Peptidase_M17_leu_NH2_pept"/>
</dbReference>
<comment type="similarity">
    <text evidence="4">Belongs to the CutA family.</text>
</comment>
<dbReference type="PANTHER" id="PTHR11963:SF23">
    <property type="entry name" value="CYTOSOL AMINOPEPTIDASE"/>
    <property type="match status" value="1"/>
</dbReference>
<gene>
    <name evidence="11" type="ORF">CBR_g39263</name>
</gene>
<keyword evidence="7" id="KW-0645">Protease</keyword>
<dbReference type="Pfam" id="PF03091">
    <property type="entry name" value="CutA1"/>
    <property type="match status" value="1"/>
</dbReference>
<feature type="compositionally biased region" description="Basic and acidic residues" evidence="9">
    <location>
        <begin position="799"/>
        <end position="817"/>
    </location>
</feature>
<comment type="similarity">
    <text evidence="3">Belongs to the peptidase M17 family.</text>
</comment>
<dbReference type="PROSITE" id="PS00631">
    <property type="entry name" value="CYTOSOL_AP"/>
    <property type="match status" value="1"/>
</dbReference>
<dbReference type="Gene3D" id="3.40.220.10">
    <property type="entry name" value="Leucine Aminopeptidase, subunit E, domain 1"/>
    <property type="match status" value="1"/>
</dbReference>
<dbReference type="InterPro" id="IPR015867">
    <property type="entry name" value="N-reg_PII/ATP_PRibTrfase_C"/>
</dbReference>
<feature type="region of interest" description="Disordered" evidence="9">
    <location>
        <begin position="106"/>
        <end position="128"/>
    </location>
</feature>